<protein>
    <submittedName>
        <fullName evidence="2">Uncharacterized protein</fullName>
    </submittedName>
</protein>
<dbReference type="EMBL" id="JACOME010000001">
    <property type="protein sequence ID" value="MBC3845635.1"/>
    <property type="molecule type" value="Genomic_DNA"/>
</dbReference>
<name>A0ABR6XYR4_9FLAO</name>
<dbReference type="RefSeq" id="WP_186844740.1">
    <property type="nucleotide sequence ID" value="NZ_JACOME010000001.1"/>
</dbReference>
<proteinExistence type="predicted"/>
<comment type="caution">
    <text evidence="2">The sequence shown here is derived from an EMBL/GenBank/DDBJ whole genome shotgun (WGS) entry which is preliminary data.</text>
</comment>
<organism evidence="2 3">
    <name type="scientific">Winogradskyella echinorum</name>
    <dbReference type="NCBI Taxonomy" id="538189"/>
    <lineage>
        <taxon>Bacteria</taxon>
        <taxon>Pseudomonadati</taxon>
        <taxon>Bacteroidota</taxon>
        <taxon>Flavobacteriia</taxon>
        <taxon>Flavobacteriales</taxon>
        <taxon>Flavobacteriaceae</taxon>
        <taxon>Winogradskyella</taxon>
    </lineage>
</organism>
<keyword evidence="1" id="KW-0732">Signal</keyword>
<keyword evidence="3" id="KW-1185">Reference proteome</keyword>
<evidence type="ECO:0000256" key="1">
    <source>
        <dbReference type="SAM" id="SignalP"/>
    </source>
</evidence>
<accession>A0ABR6XYR4</accession>
<feature type="chain" id="PRO_5045681299" evidence="1">
    <location>
        <begin position="24"/>
        <end position="145"/>
    </location>
</feature>
<feature type="signal peptide" evidence="1">
    <location>
        <begin position="1"/>
        <end position="23"/>
    </location>
</feature>
<reference evidence="2 3" key="1">
    <citation type="submission" date="2020-08" db="EMBL/GenBank/DDBJ databases">
        <title>Winogradskyella ouciana sp. nov., isolated from the hadal seawater of the Mariana Trench.</title>
        <authorList>
            <person name="He X."/>
        </authorList>
    </citation>
    <scope>NUCLEOTIDE SEQUENCE [LARGE SCALE GENOMIC DNA]</scope>
    <source>
        <strain evidence="2 3">KCTC 22026</strain>
    </source>
</reference>
<sequence>MKFNLLVLMFFFASLLYSLNAQAQVIKDSLSITKVVGYQQKVDFKDYEVKFKKVITDSRCPKNVMCVRAGEADVLVSIYKNGKFLEDKTIRIDASGYVMESNNLAFNAKDFKIYGFALSPYPEGVNDIIVEEYRLEVVFKSKRLE</sequence>
<evidence type="ECO:0000313" key="3">
    <source>
        <dbReference type="Proteomes" id="UP000607435"/>
    </source>
</evidence>
<dbReference type="Proteomes" id="UP000607435">
    <property type="component" value="Unassembled WGS sequence"/>
</dbReference>
<gene>
    <name evidence="2" type="ORF">H6H04_04545</name>
</gene>
<evidence type="ECO:0000313" key="2">
    <source>
        <dbReference type="EMBL" id="MBC3845635.1"/>
    </source>
</evidence>